<proteinExistence type="predicted"/>
<dbReference type="CDD" id="cd22191">
    <property type="entry name" value="DPBB_RlpA_EXP_N-like"/>
    <property type="match status" value="1"/>
</dbReference>
<sequence length="112" mass="11887">MFSTQRFLSILALVGMANAFSGDATFYAPGLGACGKHNTASDHIVALSVAQYGNGEHCSKSIGVNYEGKYVEAEVVDKCEGCGSSDIDLSPSAFTELAPETKGRIQVTWNYL</sequence>
<dbReference type="SUPFAM" id="SSF50685">
    <property type="entry name" value="Barwin-like endoglucanases"/>
    <property type="match status" value="1"/>
</dbReference>
<keyword evidence="1 2" id="KW-0732">Signal</keyword>
<evidence type="ECO:0000256" key="2">
    <source>
        <dbReference type="SAM" id="SignalP"/>
    </source>
</evidence>
<reference evidence="4 5" key="1">
    <citation type="submission" date="2014-04" db="EMBL/GenBank/DDBJ databases">
        <authorList>
            <consortium name="DOE Joint Genome Institute"/>
            <person name="Kuo A."/>
            <person name="Kohler A."/>
            <person name="Nagy L.G."/>
            <person name="Floudas D."/>
            <person name="Copeland A."/>
            <person name="Barry K.W."/>
            <person name="Cichocki N."/>
            <person name="Veneault-Fourrey C."/>
            <person name="LaButti K."/>
            <person name="Lindquist E.A."/>
            <person name="Lipzen A."/>
            <person name="Lundell T."/>
            <person name="Morin E."/>
            <person name="Murat C."/>
            <person name="Sun H."/>
            <person name="Tunlid A."/>
            <person name="Henrissat B."/>
            <person name="Grigoriev I.V."/>
            <person name="Hibbett D.S."/>
            <person name="Martin F."/>
            <person name="Nordberg H.P."/>
            <person name="Cantor M.N."/>
            <person name="Hua S.X."/>
        </authorList>
    </citation>
    <scope>NUCLEOTIDE SEQUENCE [LARGE SCALE GENOMIC DNA]</scope>
    <source>
        <strain evidence="4 5">LaAM-08-1</strain>
    </source>
</reference>
<reference evidence="5" key="2">
    <citation type="submission" date="2015-01" db="EMBL/GenBank/DDBJ databases">
        <title>Evolutionary Origins and Diversification of the Mycorrhizal Mutualists.</title>
        <authorList>
            <consortium name="DOE Joint Genome Institute"/>
            <consortium name="Mycorrhizal Genomics Consortium"/>
            <person name="Kohler A."/>
            <person name="Kuo A."/>
            <person name="Nagy L.G."/>
            <person name="Floudas D."/>
            <person name="Copeland A."/>
            <person name="Barry K.W."/>
            <person name="Cichocki N."/>
            <person name="Veneault-Fourrey C."/>
            <person name="LaButti K."/>
            <person name="Lindquist E.A."/>
            <person name="Lipzen A."/>
            <person name="Lundell T."/>
            <person name="Morin E."/>
            <person name="Murat C."/>
            <person name="Riley R."/>
            <person name="Ohm R."/>
            <person name="Sun H."/>
            <person name="Tunlid A."/>
            <person name="Henrissat B."/>
            <person name="Grigoriev I.V."/>
            <person name="Hibbett D.S."/>
            <person name="Martin F."/>
        </authorList>
    </citation>
    <scope>NUCLEOTIDE SEQUENCE [LARGE SCALE GENOMIC DNA]</scope>
    <source>
        <strain evidence="5">LaAM-08-1</strain>
    </source>
</reference>
<dbReference type="InterPro" id="IPR036908">
    <property type="entry name" value="RlpA-like_sf"/>
</dbReference>
<evidence type="ECO:0000256" key="1">
    <source>
        <dbReference type="ARBA" id="ARBA00022729"/>
    </source>
</evidence>
<name>A0A0C9X7B1_9AGAR</name>
<keyword evidence="5" id="KW-1185">Reference proteome</keyword>
<evidence type="ECO:0000259" key="3">
    <source>
        <dbReference type="Pfam" id="PF03330"/>
    </source>
</evidence>
<protein>
    <recommendedName>
        <fullName evidence="3">RlpA-like protein double-psi beta-barrel domain-containing protein</fullName>
    </recommendedName>
</protein>
<feature type="chain" id="PRO_5002222698" description="RlpA-like protein double-psi beta-barrel domain-containing protein" evidence="2">
    <location>
        <begin position="20"/>
        <end position="112"/>
    </location>
</feature>
<dbReference type="HOGENOM" id="CLU_047639_6_1_1"/>
<dbReference type="InterPro" id="IPR051477">
    <property type="entry name" value="Expansin_CellWall"/>
</dbReference>
<dbReference type="Proteomes" id="UP000054477">
    <property type="component" value="Unassembled WGS sequence"/>
</dbReference>
<dbReference type="Gene3D" id="2.40.40.10">
    <property type="entry name" value="RlpA-like domain"/>
    <property type="match status" value="1"/>
</dbReference>
<dbReference type="PANTHER" id="PTHR31836:SF28">
    <property type="entry name" value="SRCR DOMAIN-CONTAINING PROTEIN-RELATED"/>
    <property type="match status" value="1"/>
</dbReference>
<dbReference type="PROSITE" id="PS51257">
    <property type="entry name" value="PROKAR_LIPOPROTEIN"/>
    <property type="match status" value="1"/>
</dbReference>
<dbReference type="EMBL" id="KN838616">
    <property type="protein sequence ID" value="KIK00936.1"/>
    <property type="molecule type" value="Genomic_DNA"/>
</dbReference>
<dbReference type="AlphaFoldDB" id="A0A0C9X7B1"/>
<evidence type="ECO:0000313" key="4">
    <source>
        <dbReference type="EMBL" id="KIK00936.1"/>
    </source>
</evidence>
<dbReference type="PANTHER" id="PTHR31836">
    <property type="match status" value="1"/>
</dbReference>
<evidence type="ECO:0000313" key="5">
    <source>
        <dbReference type="Proteomes" id="UP000054477"/>
    </source>
</evidence>
<dbReference type="Pfam" id="PF03330">
    <property type="entry name" value="DPBB_1"/>
    <property type="match status" value="1"/>
</dbReference>
<feature type="signal peptide" evidence="2">
    <location>
        <begin position="1"/>
        <end position="19"/>
    </location>
</feature>
<organism evidence="4 5">
    <name type="scientific">Laccaria amethystina LaAM-08-1</name>
    <dbReference type="NCBI Taxonomy" id="1095629"/>
    <lineage>
        <taxon>Eukaryota</taxon>
        <taxon>Fungi</taxon>
        <taxon>Dikarya</taxon>
        <taxon>Basidiomycota</taxon>
        <taxon>Agaricomycotina</taxon>
        <taxon>Agaricomycetes</taxon>
        <taxon>Agaricomycetidae</taxon>
        <taxon>Agaricales</taxon>
        <taxon>Agaricineae</taxon>
        <taxon>Hydnangiaceae</taxon>
        <taxon>Laccaria</taxon>
    </lineage>
</organism>
<dbReference type="InterPro" id="IPR009009">
    <property type="entry name" value="RlpA-like_DPBB"/>
</dbReference>
<accession>A0A0C9X7B1</accession>
<dbReference type="STRING" id="1095629.A0A0C9X7B1"/>
<gene>
    <name evidence="4" type="ORF">K443DRAFT_99536</name>
</gene>
<dbReference type="OrthoDB" id="406505at2759"/>
<feature type="domain" description="RlpA-like protein double-psi beta-barrel" evidence="3">
    <location>
        <begin position="22"/>
        <end position="108"/>
    </location>
</feature>